<dbReference type="Proteomes" id="UP000315295">
    <property type="component" value="Unassembled WGS sequence"/>
</dbReference>
<dbReference type="GO" id="GO:0005634">
    <property type="term" value="C:nucleus"/>
    <property type="evidence" value="ECO:0007669"/>
    <property type="project" value="UniProtKB-SubCell"/>
</dbReference>
<dbReference type="InterPro" id="IPR003851">
    <property type="entry name" value="Znf_Dof"/>
</dbReference>
<keyword evidence="2 8" id="KW-0863">Zinc-finger</keyword>
<feature type="region of interest" description="Disordered" evidence="10">
    <location>
        <begin position="11"/>
        <end position="41"/>
    </location>
</feature>
<feature type="region of interest" description="Disordered" evidence="10">
    <location>
        <begin position="58"/>
        <end position="77"/>
    </location>
</feature>
<keyword evidence="5 8" id="KW-0238">DNA-binding</keyword>
<evidence type="ECO:0000313" key="13">
    <source>
        <dbReference type="Proteomes" id="UP000315295"/>
    </source>
</evidence>
<dbReference type="GO" id="GO:0003700">
    <property type="term" value="F:DNA-binding transcription factor activity"/>
    <property type="evidence" value="ECO:0007669"/>
    <property type="project" value="UniProtKB-UniRule"/>
</dbReference>
<evidence type="ECO:0000259" key="11">
    <source>
        <dbReference type="PROSITE" id="PS50884"/>
    </source>
</evidence>
<evidence type="ECO:0000256" key="3">
    <source>
        <dbReference type="ARBA" id="ARBA00022833"/>
    </source>
</evidence>
<evidence type="ECO:0000256" key="8">
    <source>
        <dbReference type="PROSITE-ProRule" id="PRU00071"/>
    </source>
</evidence>
<evidence type="ECO:0000256" key="5">
    <source>
        <dbReference type="ARBA" id="ARBA00023125"/>
    </source>
</evidence>
<keyword evidence="13" id="KW-1185">Reference proteome</keyword>
<dbReference type="InterPro" id="IPR045174">
    <property type="entry name" value="Dof"/>
</dbReference>
<evidence type="ECO:0000256" key="9">
    <source>
        <dbReference type="RuleBase" id="RU369094"/>
    </source>
</evidence>
<dbReference type="Pfam" id="PF02701">
    <property type="entry name" value="Zn_ribbon_Dof"/>
    <property type="match status" value="1"/>
</dbReference>
<keyword evidence="4 9" id="KW-0805">Transcription regulation</keyword>
<feature type="compositionally biased region" description="Polar residues" evidence="10">
    <location>
        <begin position="307"/>
        <end position="320"/>
    </location>
</feature>
<evidence type="ECO:0000256" key="10">
    <source>
        <dbReference type="SAM" id="MobiDB-lite"/>
    </source>
</evidence>
<accession>A0A540NLF1</accession>
<evidence type="ECO:0000256" key="4">
    <source>
        <dbReference type="ARBA" id="ARBA00023015"/>
    </source>
</evidence>
<sequence length="376" mass="40255">MVFSSIPVYVDPPNWHQQPNHHPLGGTTAGSENPHELPPLPPPPSLTHVCGAGSISGVGGGGGGPGSIRPSSMSDRARLAKIPQPETALKCPRCESTNTKFCYFNNYSLTQPRHFCKTCRRYWTRGGALRSVPVGGGCRRNKKTKSNSSSSSSRSKSPVATGDHIQTGSNSITNNSSNHMMGNTPHLLSQLPPSTHQSLPFLASSIPSLGRYGVAGNMGLNFNEIQQEQTEHHHHHMGFQFHQIAGGNNMNNLSGGILGGDHNNQWRNSNLQQIPFLGGTGFESSTSTGLYPFQTGDQGVDHQATTDPMVGNNSRVNTEQLPPPVKTEDNHGLTLTRPSLGTTISAETNNSQFWGGNLNAWTDLSGLNSSSTSHLL</sequence>
<dbReference type="PANTHER" id="PTHR31992">
    <property type="entry name" value="DOF ZINC FINGER PROTEIN DOF1.4-RELATED"/>
    <property type="match status" value="1"/>
</dbReference>
<evidence type="ECO:0000313" key="12">
    <source>
        <dbReference type="EMBL" id="TQE11856.1"/>
    </source>
</evidence>
<dbReference type="PROSITE" id="PS50884">
    <property type="entry name" value="ZF_DOF_2"/>
    <property type="match status" value="1"/>
</dbReference>
<dbReference type="PROSITE" id="PS01361">
    <property type="entry name" value="ZF_DOF_1"/>
    <property type="match status" value="1"/>
</dbReference>
<dbReference type="GO" id="GO:0008270">
    <property type="term" value="F:zinc ion binding"/>
    <property type="evidence" value="ECO:0007669"/>
    <property type="project" value="UniProtKB-KW"/>
</dbReference>
<organism evidence="12 13">
    <name type="scientific">Malus baccata</name>
    <name type="common">Siberian crab apple</name>
    <name type="synonym">Pyrus baccata</name>
    <dbReference type="NCBI Taxonomy" id="106549"/>
    <lineage>
        <taxon>Eukaryota</taxon>
        <taxon>Viridiplantae</taxon>
        <taxon>Streptophyta</taxon>
        <taxon>Embryophyta</taxon>
        <taxon>Tracheophyta</taxon>
        <taxon>Spermatophyta</taxon>
        <taxon>Magnoliopsida</taxon>
        <taxon>eudicotyledons</taxon>
        <taxon>Gunneridae</taxon>
        <taxon>Pentapetalae</taxon>
        <taxon>rosids</taxon>
        <taxon>fabids</taxon>
        <taxon>Rosales</taxon>
        <taxon>Rosaceae</taxon>
        <taxon>Amygdaloideae</taxon>
        <taxon>Maleae</taxon>
        <taxon>Malus</taxon>
    </lineage>
</organism>
<keyword evidence="3 9" id="KW-0862">Zinc</keyword>
<evidence type="ECO:0000256" key="7">
    <source>
        <dbReference type="ARBA" id="ARBA00023242"/>
    </source>
</evidence>
<feature type="region of interest" description="Disordered" evidence="10">
    <location>
        <begin position="133"/>
        <end position="192"/>
    </location>
</feature>
<keyword evidence="6 9" id="KW-0804">Transcription</keyword>
<proteinExistence type="predicted"/>
<reference evidence="12 13" key="1">
    <citation type="journal article" date="2019" name="G3 (Bethesda)">
        <title>Sequencing of a Wild Apple (Malus baccata) Genome Unravels the Differences Between Cultivated and Wild Apple Species Regarding Disease Resistance and Cold Tolerance.</title>
        <authorList>
            <person name="Chen X."/>
        </authorList>
    </citation>
    <scope>NUCLEOTIDE SEQUENCE [LARGE SCALE GENOMIC DNA]</scope>
    <source>
        <strain evidence="13">cv. Shandingzi</strain>
        <tissue evidence="12">Leaves</tissue>
    </source>
</reference>
<feature type="compositionally biased region" description="Low complexity" evidence="10">
    <location>
        <begin position="12"/>
        <end position="23"/>
    </location>
</feature>
<feature type="compositionally biased region" description="Low complexity" evidence="10">
    <location>
        <begin position="146"/>
        <end position="157"/>
    </location>
</feature>
<keyword evidence="1 9" id="KW-0479">Metal-binding</keyword>
<dbReference type="EMBL" id="VIEB01000025">
    <property type="protein sequence ID" value="TQE11856.1"/>
    <property type="molecule type" value="Genomic_DNA"/>
</dbReference>
<comment type="subcellular location">
    <subcellularLocation>
        <location evidence="8 9">Nucleus</location>
    </subcellularLocation>
</comment>
<dbReference type="GO" id="GO:0003677">
    <property type="term" value="F:DNA binding"/>
    <property type="evidence" value="ECO:0007669"/>
    <property type="project" value="UniProtKB-UniRule"/>
</dbReference>
<protein>
    <recommendedName>
        <fullName evidence="9">Dof zinc finger protein</fullName>
    </recommendedName>
</protein>
<evidence type="ECO:0000256" key="1">
    <source>
        <dbReference type="ARBA" id="ARBA00022723"/>
    </source>
</evidence>
<feature type="domain" description="Dof-type" evidence="11">
    <location>
        <begin position="89"/>
        <end position="143"/>
    </location>
</feature>
<comment type="caution">
    <text evidence="12">The sequence shown here is derived from an EMBL/GenBank/DDBJ whole genome shotgun (WGS) entry which is preliminary data.</text>
</comment>
<gene>
    <name evidence="12" type="ORF">C1H46_002490</name>
</gene>
<dbReference type="PANTHER" id="PTHR31992:SF267">
    <property type="entry name" value="DOF ZINC FINGER PROTEIN"/>
    <property type="match status" value="1"/>
</dbReference>
<comment type="function">
    <text evidence="9">Transcription factor that binds specifically to a 5'-AA[AG]G-3' consensus core sequence.</text>
</comment>
<name>A0A540NLF1_MALBA</name>
<feature type="compositionally biased region" description="Low complexity" evidence="10">
    <location>
        <begin position="169"/>
        <end position="178"/>
    </location>
</feature>
<evidence type="ECO:0000256" key="6">
    <source>
        <dbReference type="ARBA" id="ARBA00023163"/>
    </source>
</evidence>
<keyword evidence="7 8" id="KW-0539">Nucleus</keyword>
<evidence type="ECO:0000256" key="2">
    <source>
        <dbReference type="ARBA" id="ARBA00022771"/>
    </source>
</evidence>
<dbReference type="STRING" id="106549.A0A540NLF1"/>
<feature type="region of interest" description="Disordered" evidence="10">
    <location>
        <begin position="307"/>
        <end position="331"/>
    </location>
</feature>
<dbReference type="AlphaFoldDB" id="A0A540NLF1"/>